<dbReference type="KEGG" id="pnl:PNK_1883"/>
<evidence type="ECO:0000256" key="4">
    <source>
        <dbReference type="ARBA" id="ARBA00004496"/>
    </source>
</evidence>
<evidence type="ECO:0000256" key="1">
    <source>
        <dbReference type="ARBA" id="ARBA00000683"/>
    </source>
</evidence>
<dbReference type="RefSeq" id="WP_059061680.1">
    <property type="nucleotide sequence ID" value="NZ_LN879502.1"/>
</dbReference>
<accession>A0A0U5ETG9</accession>
<dbReference type="Pfam" id="PF05524">
    <property type="entry name" value="PEP-utilisers_N"/>
    <property type="match status" value="1"/>
</dbReference>
<evidence type="ECO:0000256" key="8">
    <source>
        <dbReference type="ARBA" id="ARBA00022448"/>
    </source>
</evidence>
<keyword evidence="12 17" id="KW-0598">Phosphotransferase system</keyword>
<evidence type="ECO:0000256" key="10">
    <source>
        <dbReference type="ARBA" id="ARBA00022597"/>
    </source>
</evidence>
<dbReference type="InterPro" id="IPR000121">
    <property type="entry name" value="PEP_util_C"/>
</dbReference>
<dbReference type="PIRSF" id="PIRSF000732">
    <property type="entry name" value="PTS_enzyme_I"/>
    <property type="match status" value="1"/>
</dbReference>
<dbReference type="GO" id="GO:0016301">
    <property type="term" value="F:kinase activity"/>
    <property type="evidence" value="ECO:0007669"/>
    <property type="project" value="UniProtKB-KW"/>
</dbReference>
<organism evidence="25 26">
    <name type="scientific">Candidatus Protochlamydia naegleriophila</name>
    <dbReference type="NCBI Taxonomy" id="389348"/>
    <lineage>
        <taxon>Bacteria</taxon>
        <taxon>Pseudomonadati</taxon>
        <taxon>Chlamydiota</taxon>
        <taxon>Chlamydiia</taxon>
        <taxon>Parachlamydiales</taxon>
        <taxon>Parachlamydiaceae</taxon>
        <taxon>Candidatus Protochlamydia</taxon>
    </lineage>
</organism>
<evidence type="ECO:0000256" key="6">
    <source>
        <dbReference type="ARBA" id="ARBA00012232"/>
    </source>
</evidence>
<dbReference type="Gene3D" id="1.10.274.10">
    <property type="entry name" value="PtsI, HPr-binding domain"/>
    <property type="match status" value="1"/>
</dbReference>
<keyword evidence="11 17" id="KW-0808">Transferase</keyword>
<keyword evidence="8 17" id="KW-0813">Transport</keyword>
<sequence length="589" mass="66077">MHVDPEEVILTGCPICRGIAIGKPFFLNRDEFVISERLISAADTEREVERYRIALSRSKQDIKRLQKQLESESALDGIMILEAQLEMLDDPLMTNEIEQDIRHTQKNAEFIFQQSLAKLQERFLSLKDSFFVERFKDVEDVSQRIFSYLSESGNFSLCDVPANSIVCAQELTASDAAGAQACYVGAFLTENGGVTSHAAIVAKAKGIPYISNISLDVIRENANRTMIVDGRTGQIILNPTEATLYKYELLKLKMSCQVKAFEEVINWPAQTYDGYEVRLHANLEVAHEIDLLHQLGGRGIGLFRSEYIFLPQNEIPSEEEQFHIYRNIIEQMNGLPVVIRTFDLGGDKASLHHSFSVERNPFLGCRATRFLLKEKTLLKSQLRAIARVSCLGQVSILFPMIATLSELKEAKKMLHEVCEELQIGHAIRVGCMIEVPSAALIVDHFVKECDFLSIGTNDLVQYALAIDRRDHTVNEFNEPTDPSVIRLIKLITTEANKAHVPVSVCGEIASDPRFTPLLLGLGIQELSVAPRYLPVIKNAIRSTSIVDAVHLADKALSLTTAHEVLELLTHEYQKNVPHDLFYNVKSNDA</sequence>
<feature type="domain" description="PEP-utilising enzyme mobile" evidence="22">
    <location>
        <begin position="161"/>
        <end position="233"/>
    </location>
</feature>
<dbReference type="PATRIC" id="fig|389348.3.peg.2115"/>
<dbReference type="InterPro" id="IPR036637">
    <property type="entry name" value="Phosphohistidine_dom_sf"/>
</dbReference>
<dbReference type="InterPro" id="IPR008731">
    <property type="entry name" value="PTS_EIN"/>
</dbReference>
<dbReference type="InParanoid" id="A0A0U5ETG9"/>
<dbReference type="PANTHER" id="PTHR46244">
    <property type="entry name" value="PHOSPHOENOLPYRUVATE-PROTEIN PHOSPHOTRANSFERASE"/>
    <property type="match status" value="1"/>
</dbReference>
<evidence type="ECO:0000259" key="22">
    <source>
        <dbReference type="Pfam" id="PF00391"/>
    </source>
</evidence>
<evidence type="ECO:0000256" key="19">
    <source>
        <dbReference type="PIRSR" id="PIRSR000732-2"/>
    </source>
</evidence>
<evidence type="ECO:0000259" key="23">
    <source>
        <dbReference type="Pfam" id="PF02896"/>
    </source>
</evidence>
<evidence type="ECO:0000256" key="21">
    <source>
        <dbReference type="SAM" id="Coils"/>
    </source>
</evidence>
<dbReference type="FunCoup" id="A0A0U5ETG9">
    <property type="interactions" value="323"/>
</dbReference>
<dbReference type="Gene3D" id="3.20.20.60">
    <property type="entry name" value="Phosphoenolpyruvate-binding domains"/>
    <property type="match status" value="1"/>
</dbReference>
<dbReference type="SUPFAM" id="SSF47831">
    <property type="entry name" value="Enzyme I of the PEP:sugar phosphotransferase system HPr-binding (sub)domain"/>
    <property type="match status" value="1"/>
</dbReference>
<gene>
    <name evidence="25" type="primary">ptsI</name>
    <name evidence="25" type="ORF">PNK_1883</name>
</gene>
<dbReference type="GO" id="GO:0005737">
    <property type="term" value="C:cytoplasm"/>
    <property type="evidence" value="ECO:0007669"/>
    <property type="project" value="UniProtKB-SubCell"/>
</dbReference>
<evidence type="ECO:0000256" key="11">
    <source>
        <dbReference type="ARBA" id="ARBA00022679"/>
    </source>
</evidence>
<feature type="domain" description="PEP-utilising enzyme C-terminal" evidence="23">
    <location>
        <begin position="263"/>
        <end position="543"/>
    </location>
</feature>
<keyword evidence="9 17" id="KW-0963">Cytoplasm</keyword>
<dbReference type="PRINTS" id="PR01736">
    <property type="entry name" value="PHPHTRNFRASE"/>
</dbReference>
<evidence type="ECO:0000256" key="12">
    <source>
        <dbReference type="ARBA" id="ARBA00022683"/>
    </source>
</evidence>
<evidence type="ECO:0000256" key="2">
    <source>
        <dbReference type="ARBA" id="ARBA00001946"/>
    </source>
</evidence>
<dbReference type="NCBIfam" id="TIGR01417">
    <property type="entry name" value="PTS_I_fam"/>
    <property type="match status" value="1"/>
</dbReference>
<protein>
    <recommendedName>
        <fullName evidence="7 17">Phosphoenolpyruvate-protein phosphotransferase</fullName>
        <ecNumber evidence="6 17">2.7.3.9</ecNumber>
    </recommendedName>
    <alternativeName>
        <fullName evidence="16 17">Phosphotransferase system, enzyme I</fullName>
    </alternativeName>
</protein>
<dbReference type="EMBL" id="LN879502">
    <property type="protein sequence ID" value="CUI17489.1"/>
    <property type="molecule type" value="Genomic_DNA"/>
</dbReference>
<feature type="binding site" evidence="20">
    <location>
        <position position="458"/>
    </location>
    <ligand>
        <name>Mg(2+)</name>
        <dbReference type="ChEBI" id="CHEBI:18420"/>
    </ligand>
</feature>
<dbReference type="Pfam" id="PF02896">
    <property type="entry name" value="PEP-utilizers_C"/>
    <property type="match status" value="1"/>
</dbReference>
<evidence type="ECO:0000313" key="26">
    <source>
        <dbReference type="Proteomes" id="UP000069902"/>
    </source>
</evidence>
<feature type="active site" description="Proton donor" evidence="18">
    <location>
        <position position="505"/>
    </location>
</feature>
<evidence type="ECO:0000256" key="17">
    <source>
        <dbReference type="PIRNR" id="PIRNR000732"/>
    </source>
</evidence>
<proteinExistence type="inferred from homology"/>
<feature type="binding site" evidence="20">
    <location>
        <position position="434"/>
    </location>
    <ligand>
        <name>Mg(2+)</name>
        <dbReference type="ChEBI" id="CHEBI:18420"/>
    </ligand>
</feature>
<evidence type="ECO:0000256" key="9">
    <source>
        <dbReference type="ARBA" id="ARBA00022490"/>
    </source>
</evidence>
<dbReference type="Proteomes" id="UP000069902">
    <property type="component" value="Chromosome cPNK"/>
</dbReference>
<dbReference type="InterPro" id="IPR050499">
    <property type="entry name" value="PEP-utilizing_PTS_enzyme"/>
</dbReference>
<dbReference type="Gene3D" id="3.50.30.10">
    <property type="entry name" value="Phosphohistidine domain"/>
    <property type="match status" value="1"/>
</dbReference>
<evidence type="ECO:0000256" key="15">
    <source>
        <dbReference type="ARBA" id="ARBA00022842"/>
    </source>
</evidence>
<evidence type="ECO:0000256" key="16">
    <source>
        <dbReference type="ARBA" id="ARBA00033235"/>
    </source>
</evidence>
<keyword evidence="21" id="KW-0175">Coiled coil</keyword>
<dbReference type="PANTHER" id="PTHR46244:SF3">
    <property type="entry name" value="PHOSPHOENOLPYRUVATE-PROTEIN PHOSPHOTRANSFERASE"/>
    <property type="match status" value="1"/>
</dbReference>
<dbReference type="InterPro" id="IPR015813">
    <property type="entry name" value="Pyrv/PenolPyrv_kinase-like_dom"/>
</dbReference>
<evidence type="ECO:0000259" key="24">
    <source>
        <dbReference type="Pfam" id="PF05524"/>
    </source>
</evidence>
<dbReference type="PROSITE" id="PS00742">
    <property type="entry name" value="PEP_ENZYMES_2"/>
    <property type="match status" value="1"/>
</dbReference>
<reference evidence="26" key="1">
    <citation type="submission" date="2015-09" db="EMBL/GenBank/DDBJ databases">
        <authorList>
            <person name="Bertelli C."/>
        </authorList>
    </citation>
    <scope>NUCLEOTIDE SEQUENCE [LARGE SCALE GENOMIC DNA]</scope>
    <source>
        <strain evidence="26">KNic</strain>
    </source>
</reference>
<dbReference type="InterPro" id="IPR036618">
    <property type="entry name" value="PtsI_HPr-bd_sf"/>
</dbReference>
<dbReference type="EC" id="2.7.3.9" evidence="6 17"/>
<keyword evidence="15 17" id="KW-0460">Magnesium</keyword>
<dbReference type="InterPro" id="IPR024692">
    <property type="entry name" value="PTS_EI"/>
</dbReference>
<keyword evidence="25" id="KW-0670">Pyruvate</keyword>
<feature type="binding site" evidence="19">
    <location>
        <position position="304"/>
    </location>
    <ligand>
        <name>phosphoenolpyruvate</name>
        <dbReference type="ChEBI" id="CHEBI:58702"/>
    </ligand>
</feature>
<evidence type="ECO:0000256" key="3">
    <source>
        <dbReference type="ARBA" id="ARBA00002728"/>
    </source>
</evidence>
<feature type="binding site" evidence="19">
    <location>
        <begin position="457"/>
        <end position="458"/>
    </location>
    <ligand>
        <name>phosphoenolpyruvate</name>
        <dbReference type="ChEBI" id="CHEBI:58702"/>
    </ligand>
</feature>
<dbReference type="AlphaFoldDB" id="A0A0U5ETG9"/>
<evidence type="ECO:0000256" key="20">
    <source>
        <dbReference type="PIRSR" id="PIRSR000732-3"/>
    </source>
</evidence>
<keyword evidence="14 17" id="KW-0418">Kinase</keyword>
<dbReference type="GO" id="GO:0046872">
    <property type="term" value="F:metal ion binding"/>
    <property type="evidence" value="ECO:0007669"/>
    <property type="project" value="UniProtKB-KW"/>
</dbReference>
<evidence type="ECO:0000256" key="7">
    <source>
        <dbReference type="ARBA" id="ARBA00016544"/>
    </source>
</evidence>
<dbReference type="GO" id="GO:0009401">
    <property type="term" value="P:phosphoenolpyruvate-dependent sugar phosphotransferase system"/>
    <property type="evidence" value="ECO:0007669"/>
    <property type="project" value="UniProtKB-KW"/>
</dbReference>
<feature type="binding site" evidence="19">
    <location>
        <position position="340"/>
    </location>
    <ligand>
        <name>phosphoenolpyruvate</name>
        <dbReference type="ChEBI" id="CHEBI:58702"/>
    </ligand>
</feature>
<dbReference type="InterPro" id="IPR006318">
    <property type="entry name" value="PTS_EI-like"/>
</dbReference>
<evidence type="ECO:0000256" key="5">
    <source>
        <dbReference type="ARBA" id="ARBA00007837"/>
    </source>
</evidence>
<dbReference type="SUPFAM" id="SSF52009">
    <property type="entry name" value="Phosphohistidine domain"/>
    <property type="match status" value="1"/>
</dbReference>
<evidence type="ECO:0000256" key="18">
    <source>
        <dbReference type="PIRSR" id="PIRSR000732-1"/>
    </source>
</evidence>
<feature type="coiled-coil region" evidence="21">
    <location>
        <begin position="41"/>
        <end position="75"/>
    </location>
</feature>
<evidence type="ECO:0000256" key="14">
    <source>
        <dbReference type="ARBA" id="ARBA00022777"/>
    </source>
</evidence>
<dbReference type="STRING" id="389348.PNK_1883"/>
<comment type="function">
    <text evidence="3 17">General (non sugar-specific) component of the phosphoenolpyruvate-dependent sugar phosphotransferase system (sugar PTS). This major carbohydrate active-transport system catalyzes the phosphorylation of incoming sugar substrates concomitantly with their translocation across the cell membrane. Enzyme I transfers the phosphoryl group from phosphoenolpyruvate (PEP) to the phosphoryl carrier protein (HPr).</text>
</comment>
<name>A0A0U5ETG9_9BACT</name>
<dbReference type="InterPro" id="IPR040442">
    <property type="entry name" value="Pyrv_kinase-like_dom_sf"/>
</dbReference>
<comment type="cofactor">
    <cofactor evidence="2 17 20">
        <name>Mg(2+)</name>
        <dbReference type="ChEBI" id="CHEBI:18420"/>
    </cofactor>
</comment>
<dbReference type="Pfam" id="PF00391">
    <property type="entry name" value="PEP-utilizers"/>
    <property type="match status" value="1"/>
</dbReference>
<feature type="binding site" evidence="19">
    <location>
        <position position="468"/>
    </location>
    <ligand>
        <name>phosphoenolpyruvate</name>
        <dbReference type="ChEBI" id="CHEBI:58702"/>
    </ligand>
</feature>
<evidence type="ECO:0000313" key="25">
    <source>
        <dbReference type="EMBL" id="CUI17489.1"/>
    </source>
</evidence>
<dbReference type="GO" id="GO:0008965">
    <property type="term" value="F:phosphoenolpyruvate-protein phosphotransferase activity"/>
    <property type="evidence" value="ECO:0007669"/>
    <property type="project" value="UniProtKB-EC"/>
</dbReference>
<feature type="domain" description="Phosphotransferase system enzyme I N-terminal" evidence="24">
    <location>
        <begin position="11"/>
        <end position="134"/>
    </location>
</feature>
<dbReference type="SUPFAM" id="SSF51621">
    <property type="entry name" value="Phosphoenolpyruvate/pyruvate domain"/>
    <property type="match status" value="1"/>
</dbReference>
<keyword evidence="26" id="KW-1185">Reference proteome</keyword>
<dbReference type="InterPro" id="IPR023151">
    <property type="entry name" value="PEP_util_CS"/>
</dbReference>
<keyword evidence="10 17" id="KW-0762">Sugar transport</keyword>
<comment type="catalytic activity">
    <reaction evidence="1 17">
        <text>L-histidyl-[protein] + phosphoenolpyruvate = N(pros)-phospho-L-histidyl-[protein] + pyruvate</text>
        <dbReference type="Rhea" id="RHEA:23880"/>
        <dbReference type="Rhea" id="RHEA-COMP:9745"/>
        <dbReference type="Rhea" id="RHEA-COMP:9746"/>
        <dbReference type="ChEBI" id="CHEBI:15361"/>
        <dbReference type="ChEBI" id="CHEBI:29979"/>
        <dbReference type="ChEBI" id="CHEBI:58702"/>
        <dbReference type="ChEBI" id="CHEBI:64837"/>
        <dbReference type="EC" id="2.7.3.9"/>
    </reaction>
</comment>
<dbReference type="InterPro" id="IPR008279">
    <property type="entry name" value="PEP-util_enz_mobile_dom"/>
</dbReference>
<comment type="similarity">
    <text evidence="5 17">Belongs to the PEP-utilizing enzyme family.</text>
</comment>
<evidence type="ECO:0000256" key="13">
    <source>
        <dbReference type="ARBA" id="ARBA00022723"/>
    </source>
</evidence>
<keyword evidence="13 17" id="KW-0479">Metal-binding</keyword>
<feature type="active site" description="Tele-phosphohistidine intermediate" evidence="18">
    <location>
        <position position="197"/>
    </location>
</feature>
<comment type="subcellular location">
    <subcellularLocation>
        <location evidence="4 17">Cytoplasm</location>
    </subcellularLocation>
</comment>